<dbReference type="Gene3D" id="3.30.565.10">
    <property type="entry name" value="Histidine kinase-like ATPase, C-terminal domain"/>
    <property type="match status" value="1"/>
</dbReference>
<keyword evidence="1" id="KW-0808">Transferase</keyword>
<gene>
    <name evidence="1" type="ORF">SAMN05216238_10577</name>
</gene>
<evidence type="ECO:0000313" key="2">
    <source>
        <dbReference type="Proteomes" id="UP000199474"/>
    </source>
</evidence>
<dbReference type="GO" id="GO:0016301">
    <property type="term" value="F:kinase activity"/>
    <property type="evidence" value="ECO:0007669"/>
    <property type="project" value="UniProtKB-KW"/>
</dbReference>
<name>A0A1I1VXG3_9BACI</name>
<protein>
    <submittedName>
        <fullName evidence="1">Histidine kinase-, DNA gyrase B-, and HSP90-like ATPase</fullName>
    </submittedName>
</protein>
<reference evidence="2" key="1">
    <citation type="submission" date="2016-10" db="EMBL/GenBank/DDBJ databases">
        <authorList>
            <person name="Varghese N."/>
            <person name="Submissions S."/>
        </authorList>
    </citation>
    <scope>NUCLEOTIDE SEQUENCE [LARGE SCALE GENOMIC DNA]</scope>
    <source>
        <strain evidence="2">DSM 22530</strain>
    </source>
</reference>
<accession>A0A1I1VXG3</accession>
<dbReference type="SUPFAM" id="SSF55874">
    <property type="entry name" value="ATPase domain of HSP90 chaperone/DNA topoisomerase II/histidine kinase"/>
    <property type="match status" value="1"/>
</dbReference>
<evidence type="ECO:0000313" key="1">
    <source>
        <dbReference type="EMBL" id="SFD87545.1"/>
    </source>
</evidence>
<proteinExistence type="predicted"/>
<dbReference type="AlphaFoldDB" id="A0A1I1VXG3"/>
<keyword evidence="1" id="KW-0418">Kinase</keyword>
<dbReference type="Pfam" id="PF13589">
    <property type="entry name" value="HATPase_c_3"/>
    <property type="match status" value="1"/>
</dbReference>
<dbReference type="STRING" id="640948.SAMN05216238_10577"/>
<dbReference type="InterPro" id="IPR036890">
    <property type="entry name" value="HATPase_C_sf"/>
</dbReference>
<dbReference type="Proteomes" id="UP000199474">
    <property type="component" value="Unassembled WGS sequence"/>
</dbReference>
<sequence>MSNTMGTITRSVALEMSEGTFQGLSKSNLLFHQCIIELIDNAIGAAIKDEPFYVNVIFNKINDGTVEVYVADRGKGMDFDVLSRALQLGESATTESRLNEHGFGLKNALATLTSGSGDFQIWTKSAEDGTVHRVTGPFKQEMEVISGVEFPESKFLPSNISTLIKLNVKLSFIQTVQGRGARSQNLSKLRLWLIEHLGVTYRGYLEWNHQTRNVDGNIDVSIKDDIKPVLPIKVPIANSTTVYLNDIELGGTTYNLRYEYGTLDKVRAETLLDGSSKVKYYYQGNQQSQGIDIRLGSRVIATRQLENVWYSYDEDNGAKVPLVRHNSYNDFVGELVIPELPRGVLTTINNKTDFNLNDEDWQKIFDELNKHKPQKRVKEYTEASLRKKWIEMIRATNPSDDVVDDMVVWGTGTKIDVYRKVHPSNEVIIYELKAGSGEPIHLYQLKMYWDGLVLNNINPSQGILLVQSYNEALADMCETINEKMTPPPLGGDSNNTSELKYNFKIERHVEKGLREEEQS</sequence>
<dbReference type="EMBL" id="FOMR01000005">
    <property type="protein sequence ID" value="SFD87545.1"/>
    <property type="molecule type" value="Genomic_DNA"/>
</dbReference>
<organism evidence="1 2">
    <name type="scientific">Lentibacillus persicus</name>
    <dbReference type="NCBI Taxonomy" id="640948"/>
    <lineage>
        <taxon>Bacteria</taxon>
        <taxon>Bacillati</taxon>
        <taxon>Bacillota</taxon>
        <taxon>Bacilli</taxon>
        <taxon>Bacillales</taxon>
        <taxon>Bacillaceae</taxon>
        <taxon>Lentibacillus</taxon>
    </lineage>
</organism>
<keyword evidence="2" id="KW-1185">Reference proteome</keyword>